<evidence type="ECO:0000256" key="1">
    <source>
        <dbReference type="SAM" id="SignalP"/>
    </source>
</evidence>
<protein>
    <submittedName>
        <fullName evidence="2">Uncharacterized protein</fullName>
    </submittedName>
</protein>
<gene>
    <name evidence="2" type="ORF">SAMN02745126_06353</name>
</gene>
<evidence type="ECO:0000313" key="3">
    <source>
        <dbReference type="Proteomes" id="UP000190092"/>
    </source>
</evidence>
<dbReference type="STRING" id="225324.SAMN02745126_06353"/>
<proteinExistence type="predicted"/>
<dbReference type="RefSeq" id="WP_139374199.1">
    <property type="nucleotide sequence ID" value="NZ_FUWJ01000019.1"/>
</dbReference>
<feature type="signal peptide" evidence="1">
    <location>
        <begin position="1"/>
        <end position="28"/>
    </location>
</feature>
<dbReference type="EMBL" id="FUWJ01000019">
    <property type="protein sequence ID" value="SKA40433.1"/>
    <property type="molecule type" value="Genomic_DNA"/>
</dbReference>
<dbReference type="AlphaFoldDB" id="A0A1T4TJ11"/>
<evidence type="ECO:0000313" key="2">
    <source>
        <dbReference type="EMBL" id="SKA40433.1"/>
    </source>
</evidence>
<reference evidence="3" key="1">
    <citation type="submission" date="2017-02" db="EMBL/GenBank/DDBJ databases">
        <authorList>
            <person name="Varghese N."/>
            <person name="Submissions S."/>
        </authorList>
    </citation>
    <scope>NUCLEOTIDE SEQUENCE [LARGE SCALE GENOMIC DNA]</scope>
    <source>
        <strain evidence="3">ATCC 27094</strain>
    </source>
</reference>
<organism evidence="2 3">
    <name type="scientific">Enhydrobacter aerosaccus</name>
    <dbReference type="NCBI Taxonomy" id="225324"/>
    <lineage>
        <taxon>Bacteria</taxon>
        <taxon>Pseudomonadati</taxon>
        <taxon>Pseudomonadota</taxon>
        <taxon>Alphaproteobacteria</taxon>
        <taxon>Hyphomicrobiales</taxon>
        <taxon>Enhydrobacter</taxon>
    </lineage>
</organism>
<keyword evidence="3" id="KW-1185">Reference proteome</keyword>
<name>A0A1T4TJ11_9HYPH</name>
<keyword evidence="1" id="KW-0732">Signal</keyword>
<sequence length="331" mass="34091">MQRRTRQAIVSATLAVTIAGLMVSPAAAQSTITQGQLPANGNYTIVSTDASGNRVVQTQDKSILTTKDYAWNFNTNGNLGATDNLANAPSTQQNYNTGNTSLQLQNPSKITNGGHIDGVDDQTAANIAINQDAGCAVELCMAGQNQPSMAAACGFVLDWLNSLQKAGKQAPSCKGSTYTYTPPKCTAPWTLVTLSNGSAACQATLPPDNQAPTISQNVVNQCNNMSIGGLSAYPVGGGSWAVSGSGQFNGNQYMNWQFDLTVYPNGGTNYSSPWWQLWTCTGDGACVYIAHVASCPDLQGLIQSSSQNGCNVGGFSGGCDGGSAGAGASGG</sequence>
<dbReference type="Proteomes" id="UP000190092">
    <property type="component" value="Unassembled WGS sequence"/>
</dbReference>
<feature type="chain" id="PRO_5013160011" evidence="1">
    <location>
        <begin position="29"/>
        <end position="331"/>
    </location>
</feature>
<accession>A0A1T4TJ11</accession>